<dbReference type="GO" id="GO:0033588">
    <property type="term" value="C:elongator holoenzyme complex"/>
    <property type="evidence" value="ECO:0007669"/>
    <property type="project" value="InterPro"/>
</dbReference>
<feature type="domain" description="ELP1 first N-terminal beta-propeller" evidence="1">
    <location>
        <begin position="12"/>
        <end position="68"/>
    </location>
</feature>
<dbReference type="AlphaFoldDB" id="A7SGD6"/>
<evidence type="ECO:0000259" key="1">
    <source>
        <dbReference type="Pfam" id="PF04762"/>
    </source>
</evidence>
<name>A7SGD6_NEMVE</name>
<dbReference type="eggNOG" id="KOG1920">
    <property type="taxonomic scope" value="Eukaryota"/>
</dbReference>
<dbReference type="InParanoid" id="A7SGD6"/>
<evidence type="ECO:0000313" key="3">
    <source>
        <dbReference type="Proteomes" id="UP000001593"/>
    </source>
</evidence>
<proteinExistence type="predicted"/>
<dbReference type="GO" id="GO:0002098">
    <property type="term" value="P:tRNA wobble uridine modification"/>
    <property type="evidence" value="ECO:0007669"/>
    <property type="project" value="InterPro"/>
</dbReference>
<dbReference type="KEGG" id="nve:5508746"/>
<gene>
    <name evidence="2" type="ORF">NEMVEDRAFT_v1g117275</name>
</gene>
<dbReference type="PANTHER" id="PTHR12747:SF0">
    <property type="entry name" value="ELONGATOR COMPLEX PROTEIN 1"/>
    <property type="match status" value="1"/>
</dbReference>
<sequence length="68" mass="7879">MYFQTVTPSFPWDDHHCRISWRGDGQYFVVSAIEPATGARKLRVWSREGVLMTSSEEVDGLEQSLCWK</sequence>
<reference evidence="2 3" key="1">
    <citation type="journal article" date="2007" name="Science">
        <title>Sea anemone genome reveals ancestral eumetazoan gene repertoire and genomic organization.</title>
        <authorList>
            <person name="Putnam N.H."/>
            <person name="Srivastava M."/>
            <person name="Hellsten U."/>
            <person name="Dirks B."/>
            <person name="Chapman J."/>
            <person name="Salamov A."/>
            <person name="Terry A."/>
            <person name="Shapiro H."/>
            <person name="Lindquist E."/>
            <person name="Kapitonov V.V."/>
            <person name="Jurka J."/>
            <person name="Genikhovich G."/>
            <person name="Grigoriev I.V."/>
            <person name="Lucas S.M."/>
            <person name="Steele R.E."/>
            <person name="Finnerty J.R."/>
            <person name="Technau U."/>
            <person name="Martindale M.Q."/>
            <person name="Rokhsar D.S."/>
        </authorList>
    </citation>
    <scope>NUCLEOTIDE SEQUENCE [LARGE SCALE GENOMIC DNA]</scope>
    <source>
        <strain evidence="3">CH2 X CH6</strain>
    </source>
</reference>
<dbReference type="InterPro" id="IPR006849">
    <property type="entry name" value="Elp1"/>
</dbReference>
<dbReference type="InterPro" id="IPR056164">
    <property type="entry name" value="Beta-prop_ELP1_1st"/>
</dbReference>
<dbReference type="Pfam" id="PF04762">
    <property type="entry name" value="Beta-prop_ELP1_1st"/>
    <property type="match status" value="1"/>
</dbReference>
<dbReference type="Proteomes" id="UP000001593">
    <property type="component" value="Unassembled WGS sequence"/>
</dbReference>
<keyword evidence="3" id="KW-1185">Reference proteome</keyword>
<evidence type="ECO:0000313" key="2">
    <source>
        <dbReference type="EMBL" id="EDO37252.1"/>
    </source>
</evidence>
<protein>
    <recommendedName>
        <fullName evidence="1">ELP1 first N-terminal beta-propeller domain-containing protein</fullName>
    </recommendedName>
</protein>
<organism evidence="2 3">
    <name type="scientific">Nematostella vectensis</name>
    <name type="common">Starlet sea anemone</name>
    <dbReference type="NCBI Taxonomy" id="45351"/>
    <lineage>
        <taxon>Eukaryota</taxon>
        <taxon>Metazoa</taxon>
        <taxon>Cnidaria</taxon>
        <taxon>Anthozoa</taxon>
        <taxon>Hexacorallia</taxon>
        <taxon>Actiniaria</taxon>
        <taxon>Edwardsiidae</taxon>
        <taxon>Nematostella</taxon>
    </lineage>
</organism>
<dbReference type="PhylomeDB" id="A7SGD6"/>
<dbReference type="HOGENOM" id="CLU_2796960_0_0_1"/>
<dbReference type="STRING" id="45351.A7SGD6"/>
<dbReference type="PANTHER" id="PTHR12747">
    <property type="entry name" value="ELONGATOR COMPLEX PROTEIN 1"/>
    <property type="match status" value="1"/>
</dbReference>
<accession>A7SGD6</accession>
<dbReference type="EMBL" id="DS469651">
    <property type="protein sequence ID" value="EDO37252.1"/>
    <property type="molecule type" value="Genomic_DNA"/>
</dbReference>
<dbReference type="UniPathway" id="UPA00988"/>